<dbReference type="Gene3D" id="1.20.1560.10">
    <property type="entry name" value="ABC transporter type 1, transmembrane domain"/>
    <property type="match status" value="1"/>
</dbReference>
<dbReference type="PATRIC" id="fig|157838.3.peg.737"/>
<evidence type="ECO:0000313" key="10">
    <source>
        <dbReference type="EMBL" id="KQL52652.1"/>
    </source>
</evidence>
<dbReference type="SUPFAM" id="SSF90123">
    <property type="entry name" value="ABC transporter transmembrane region"/>
    <property type="match status" value="1"/>
</dbReference>
<feature type="transmembrane region" description="Helical" evidence="7">
    <location>
        <begin position="253"/>
        <end position="274"/>
    </location>
</feature>
<keyword evidence="2 7" id="KW-0812">Transmembrane</keyword>
<keyword evidence="4" id="KW-0067">ATP-binding</keyword>
<evidence type="ECO:0008006" key="12">
    <source>
        <dbReference type="Google" id="ProtNLM"/>
    </source>
</evidence>
<dbReference type="GO" id="GO:0005524">
    <property type="term" value="F:ATP binding"/>
    <property type="evidence" value="ECO:0007669"/>
    <property type="project" value="UniProtKB-KW"/>
</dbReference>
<evidence type="ECO:0000256" key="2">
    <source>
        <dbReference type="ARBA" id="ARBA00022692"/>
    </source>
</evidence>
<accession>A0A0Q3WVY5</accession>
<feature type="transmembrane region" description="Helical" evidence="7">
    <location>
        <begin position="96"/>
        <end position="114"/>
    </location>
</feature>
<dbReference type="OrthoDB" id="9806127at2"/>
<dbReference type="GO" id="GO:0005886">
    <property type="term" value="C:plasma membrane"/>
    <property type="evidence" value="ECO:0007669"/>
    <property type="project" value="UniProtKB-SubCell"/>
</dbReference>
<dbReference type="EMBL" id="LJJC01000004">
    <property type="protein sequence ID" value="KQL52652.1"/>
    <property type="molecule type" value="Genomic_DNA"/>
</dbReference>
<evidence type="ECO:0000259" key="9">
    <source>
        <dbReference type="PROSITE" id="PS50929"/>
    </source>
</evidence>
<name>A0A0Q3WVY5_9BACI</name>
<dbReference type="InterPro" id="IPR017871">
    <property type="entry name" value="ABC_transporter-like_CS"/>
</dbReference>
<organism evidence="10 11">
    <name type="scientific">Heyndrickxia shackletonii</name>
    <dbReference type="NCBI Taxonomy" id="157838"/>
    <lineage>
        <taxon>Bacteria</taxon>
        <taxon>Bacillati</taxon>
        <taxon>Bacillota</taxon>
        <taxon>Bacilli</taxon>
        <taxon>Bacillales</taxon>
        <taxon>Bacillaceae</taxon>
        <taxon>Heyndrickxia</taxon>
    </lineage>
</organism>
<dbReference type="SUPFAM" id="SSF52540">
    <property type="entry name" value="P-loop containing nucleoside triphosphate hydrolases"/>
    <property type="match status" value="1"/>
</dbReference>
<dbReference type="Gene3D" id="3.40.50.300">
    <property type="entry name" value="P-loop containing nucleotide triphosphate hydrolases"/>
    <property type="match status" value="1"/>
</dbReference>
<dbReference type="PROSITE" id="PS50929">
    <property type="entry name" value="ABC_TM1F"/>
    <property type="match status" value="1"/>
</dbReference>
<comment type="caution">
    <text evidence="10">The sequence shown here is derived from an EMBL/GenBank/DDBJ whole genome shotgun (WGS) entry which is preliminary data.</text>
</comment>
<dbReference type="InterPro" id="IPR003439">
    <property type="entry name" value="ABC_transporter-like_ATP-bd"/>
</dbReference>
<evidence type="ECO:0000256" key="7">
    <source>
        <dbReference type="SAM" id="Phobius"/>
    </source>
</evidence>
<keyword evidence="11" id="KW-1185">Reference proteome</keyword>
<keyword evidence="3" id="KW-0547">Nucleotide-binding</keyword>
<comment type="subcellular location">
    <subcellularLocation>
        <location evidence="1">Cell membrane</location>
        <topology evidence="1">Multi-pass membrane protein</topology>
    </subcellularLocation>
</comment>
<sequence>MILYLFRSFKMIYKIKKSWLFFTIFFRIANGFIPLIELWILQILINKVTMYITGNNDNLIIIVKLIVFQFFIIIVKSSLSNYFNVFDTKMEQMLDYYLGEIIMNKLISVPYYYYEIPSFYNHQYRILNNYGSRFLRPVKNLVEAVQNIISIVSYISFLYFIHWSLIFLGVVVAIPTLVIQYKYGNKKFAFHKDQSGKLREANYIIGLFGSKQSTKEIRLFKLRDKLLQRWKEIVLTNNKKYIRILNKQNRLSVGIDAFSGLLYALALVLIVYVIKIKKLSVGNFVTTIQSLKELQFSVNRISFLVALILESSLYIKDFFEFIDYEIDNKGTINEKIQLSLDNSRSIFSKGISVENLYYKYPLSDTYTLNNISFVIKPKEKVAIVGDNGSGKSTLIKILVGLYQPTQGKIFFSEKEIREIKDDDLRKNMTAIFQDFVKFAYSVKENIAFSDLDNITNEEKIKNVGLISGVDKLVEKLPKGYDTNLGKILPNSIDISGGEWQKIALSRALFKNSNIIILDEPTASLDPKSELSIFNQFMEIVKEKTAIFISHRMASARMADRIIVMKQGEIVEEGSHEYLMKKKGEYYNMYESQASWYQ</sequence>
<dbReference type="PANTHER" id="PTHR24221">
    <property type="entry name" value="ATP-BINDING CASSETTE SUB-FAMILY B"/>
    <property type="match status" value="1"/>
</dbReference>
<evidence type="ECO:0000259" key="8">
    <source>
        <dbReference type="PROSITE" id="PS50893"/>
    </source>
</evidence>
<dbReference type="PROSITE" id="PS00211">
    <property type="entry name" value="ABC_TRANSPORTER_1"/>
    <property type="match status" value="1"/>
</dbReference>
<evidence type="ECO:0000256" key="6">
    <source>
        <dbReference type="ARBA" id="ARBA00023136"/>
    </source>
</evidence>
<evidence type="ECO:0000256" key="3">
    <source>
        <dbReference type="ARBA" id="ARBA00022741"/>
    </source>
</evidence>
<feature type="transmembrane region" description="Helical" evidence="7">
    <location>
        <begin position="20"/>
        <end position="45"/>
    </location>
</feature>
<dbReference type="SMART" id="SM00382">
    <property type="entry name" value="AAA"/>
    <property type="match status" value="1"/>
</dbReference>
<feature type="domain" description="ABC transmembrane type-1" evidence="9">
    <location>
        <begin position="21"/>
        <end position="310"/>
    </location>
</feature>
<feature type="transmembrane region" description="Helical" evidence="7">
    <location>
        <begin position="57"/>
        <end position="75"/>
    </location>
</feature>
<dbReference type="STRING" id="157838.AN964_03315"/>
<dbReference type="PROSITE" id="PS50893">
    <property type="entry name" value="ABC_TRANSPORTER_2"/>
    <property type="match status" value="1"/>
</dbReference>
<evidence type="ECO:0000313" key="11">
    <source>
        <dbReference type="Proteomes" id="UP000051888"/>
    </source>
</evidence>
<evidence type="ECO:0000256" key="5">
    <source>
        <dbReference type="ARBA" id="ARBA00022989"/>
    </source>
</evidence>
<dbReference type="AlphaFoldDB" id="A0A0Q3WVY5"/>
<dbReference type="InterPro" id="IPR039421">
    <property type="entry name" value="Type_1_exporter"/>
</dbReference>
<dbReference type="PANTHER" id="PTHR24221:SF646">
    <property type="entry name" value="HAEMOLYSIN SECRETION ATP-BINDING PROTEIN"/>
    <property type="match status" value="1"/>
</dbReference>
<dbReference type="InterPro" id="IPR003593">
    <property type="entry name" value="AAA+_ATPase"/>
</dbReference>
<reference evidence="10 11" key="1">
    <citation type="submission" date="2015-09" db="EMBL/GenBank/DDBJ databases">
        <title>Genome sequencing project for genomic taxonomy and phylogenomics of Bacillus-like bacteria.</title>
        <authorList>
            <person name="Liu B."/>
            <person name="Wang J."/>
            <person name="Zhu Y."/>
            <person name="Liu G."/>
            <person name="Chen Q."/>
            <person name="Chen Z."/>
            <person name="Lan J."/>
            <person name="Che J."/>
            <person name="Ge C."/>
            <person name="Shi H."/>
            <person name="Pan Z."/>
            <person name="Liu X."/>
        </authorList>
    </citation>
    <scope>NUCLEOTIDE SEQUENCE [LARGE SCALE GENOMIC DNA]</scope>
    <source>
        <strain evidence="10 11">LMG 18435</strain>
    </source>
</reference>
<dbReference type="InterPro" id="IPR011527">
    <property type="entry name" value="ABC1_TM_dom"/>
</dbReference>
<dbReference type="InterPro" id="IPR036640">
    <property type="entry name" value="ABC1_TM_sf"/>
</dbReference>
<protein>
    <recommendedName>
        <fullName evidence="12">ABC transporter ATP-binding protein</fullName>
    </recommendedName>
</protein>
<keyword evidence="5 7" id="KW-1133">Transmembrane helix</keyword>
<dbReference type="Pfam" id="PF00005">
    <property type="entry name" value="ABC_tran"/>
    <property type="match status" value="1"/>
</dbReference>
<dbReference type="Pfam" id="PF00664">
    <property type="entry name" value="ABC_membrane"/>
    <property type="match status" value="1"/>
</dbReference>
<evidence type="ECO:0000256" key="1">
    <source>
        <dbReference type="ARBA" id="ARBA00004651"/>
    </source>
</evidence>
<dbReference type="InterPro" id="IPR027417">
    <property type="entry name" value="P-loop_NTPase"/>
</dbReference>
<dbReference type="Proteomes" id="UP000051888">
    <property type="component" value="Unassembled WGS sequence"/>
</dbReference>
<feature type="domain" description="ABC transporter" evidence="8">
    <location>
        <begin position="351"/>
        <end position="591"/>
    </location>
</feature>
<dbReference type="GO" id="GO:0140359">
    <property type="term" value="F:ABC-type transporter activity"/>
    <property type="evidence" value="ECO:0007669"/>
    <property type="project" value="InterPro"/>
</dbReference>
<keyword evidence="6 7" id="KW-0472">Membrane</keyword>
<dbReference type="GO" id="GO:0034040">
    <property type="term" value="F:ATPase-coupled lipid transmembrane transporter activity"/>
    <property type="evidence" value="ECO:0007669"/>
    <property type="project" value="TreeGrafter"/>
</dbReference>
<feature type="transmembrane region" description="Helical" evidence="7">
    <location>
        <begin position="157"/>
        <end position="179"/>
    </location>
</feature>
<evidence type="ECO:0000256" key="4">
    <source>
        <dbReference type="ARBA" id="ARBA00022840"/>
    </source>
</evidence>
<dbReference type="GO" id="GO:0016887">
    <property type="term" value="F:ATP hydrolysis activity"/>
    <property type="evidence" value="ECO:0007669"/>
    <property type="project" value="InterPro"/>
</dbReference>
<proteinExistence type="predicted"/>
<gene>
    <name evidence="10" type="ORF">AN964_03315</name>
</gene>